<keyword evidence="7" id="KW-1185">Reference proteome</keyword>
<dbReference type="CDD" id="cd01536">
    <property type="entry name" value="PBP1_ABC_sugar_binding-like"/>
    <property type="match status" value="1"/>
</dbReference>
<evidence type="ECO:0000256" key="4">
    <source>
        <dbReference type="SAM" id="SignalP"/>
    </source>
</evidence>
<sequence>MKRKLVSVLVGISMVAALLTGCGSANGTTKTEDKGKDGYRVAYIARAQSDSFAAWLANEMMAAAEEYDDITLDVFDGQADDEKENAAIENAITSKYDAIIVQPNNGEAQRPYVEKIVAAGIVAITTNARIDGIEGASSVDADPYAQAAVNAQAALEQVPQNAKVVVLNGPSGNFHADERRKAWQAEFFDKRPDVEIVGEQIANWNKDEAVQYMEDWIISNNQIDAIISMNDNMAAGALEVVAGKEEFKDILSYGVDGTAEAMLLIEAGTMTSTCLQSAIDLAKLNLETVHKLLTGEEKQIDTDIDAPLINKENVADYVKMYKDRGLIQK</sequence>
<keyword evidence="3 4" id="KW-0732">Signal</keyword>
<dbReference type="RefSeq" id="WP_123608735.1">
    <property type="nucleotide sequence ID" value="NZ_RJVG01000003.1"/>
</dbReference>
<proteinExistence type="inferred from homology"/>
<evidence type="ECO:0000256" key="1">
    <source>
        <dbReference type="ARBA" id="ARBA00004196"/>
    </source>
</evidence>
<name>A0A3N1XT10_9FIRM</name>
<dbReference type="Proteomes" id="UP000273083">
    <property type="component" value="Unassembled WGS sequence"/>
</dbReference>
<feature type="signal peptide" evidence="4">
    <location>
        <begin position="1"/>
        <end position="27"/>
    </location>
</feature>
<comment type="caution">
    <text evidence="6">The sequence shown here is derived from an EMBL/GenBank/DDBJ whole genome shotgun (WGS) entry which is preliminary data.</text>
</comment>
<dbReference type="PANTHER" id="PTHR46847">
    <property type="entry name" value="D-ALLOSE-BINDING PERIPLASMIC PROTEIN-RELATED"/>
    <property type="match status" value="1"/>
</dbReference>
<evidence type="ECO:0000313" key="6">
    <source>
        <dbReference type="EMBL" id="ROR29291.1"/>
    </source>
</evidence>
<gene>
    <name evidence="6" type="ORF">EDD66_103227</name>
</gene>
<organism evidence="6 7">
    <name type="scientific">Mobilisporobacter senegalensis</name>
    <dbReference type="NCBI Taxonomy" id="1329262"/>
    <lineage>
        <taxon>Bacteria</taxon>
        <taxon>Bacillati</taxon>
        <taxon>Bacillota</taxon>
        <taxon>Clostridia</taxon>
        <taxon>Lachnospirales</taxon>
        <taxon>Lachnospiraceae</taxon>
        <taxon>Mobilisporobacter</taxon>
    </lineage>
</organism>
<dbReference type="SUPFAM" id="SSF53822">
    <property type="entry name" value="Periplasmic binding protein-like I"/>
    <property type="match status" value="1"/>
</dbReference>
<comment type="similarity">
    <text evidence="2">Belongs to the bacterial solute-binding protein 2 family.</text>
</comment>
<dbReference type="GO" id="GO:0030313">
    <property type="term" value="C:cell envelope"/>
    <property type="evidence" value="ECO:0007669"/>
    <property type="project" value="UniProtKB-SubCell"/>
</dbReference>
<dbReference type="Gene3D" id="3.40.50.2300">
    <property type="match status" value="2"/>
</dbReference>
<evidence type="ECO:0000313" key="7">
    <source>
        <dbReference type="Proteomes" id="UP000273083"/>
    </source>
</evidence>
<feature type="chain" id="PRO_5018160811" evidence="4">
    <location>
        <begin position="28"/>
        <end position="329"/>
    </location>
</feature>
<evidence type="ECO:0000256" key="3">
    <source>
        <dbReference type="ARBA" id="ARBA00022729"/>
    </source>
</evidence>
<evidence type="ECO:0000259" key="5">
    <source>
        <dbReference type="Pfam" id="PF13407"/>
    </source>
</evidence>
<protein>
    <submittedName>
        <fullName evidence="6">Monosaccharide ABC transporter substrate-binding protein (CUT2 family)</fullName>
    </submittedName>
</protein>
<reference evidence="6 7" key="1">
    <citation type="submission" date="2018-11" db="EMBL/GenBank/DDBJ databases">
        <title>Genomic Encyclopedia of Type Strains, Phase IV (KMG-IV): sequencing the most valuable type-strain genomes for metagenomic binning, comparative biology and taxonomic classification.</title>
        <authorList>
            <person name="Goeker M."/>
        </authorList>
    </citation>
    <scope>NUCLEOTIDE SEQUENCE [LARGE SCALE GENOMIC DNA]</scope>
    <source>
        <strain evidence="6 7">DSM 26537</strain>
    </source>
</reference>
<dbReference type="InterPro" id="IPR025997">
    <property type="entry name" value="SBP_2_dom"/>
</dbReference>
<dbReference type="AlphaFoldDB" id="A0A3N1XT10"/>
<evidence type="ECO:0000256" key="2">
    <source>
        <dbReference type="ARBA" id="ARBA00007639"/>
    </source>
</evidence>
<dbReference type="PANTHER" id="PTHR46847:SF1">
    <property type="entry name" value="D-ALLOSE-BINDING PERIPLASMIC PROTEIN-RELATED"/>
    <property type="match status" value="1"/>
</dbReference>
<dbReference type="InterPro" id="IPR028082">
    <property type="entry name" value="Peripla_BP_I"/>
</dbReference>
<dbReference type="PROSITE" id="PS51257">
    <property type="entry name" value="PROKAR_LIPOPROTEIN"/>
    <property type="match status" value="1"/>
</dbReference>
<dbReference type="EMBL" id="RJVG01000003">
    <property type="protein sequence ID" value="ROR29291.1"/>
    <property type="molecule type" value="Genomic_DNA"/>
</dbReference>
<dbReference type="GO" id="GO:0030246">
    <property type="term" value="F:carbohydrate binding"/>
    <property type="evidence" value="ECO:0007669"/>
    <property type="project" value="UniProtKB-ARBA"/>
</dbReference>
<comment type="subcellular location">
    <subcellularLocation>
        <location evidence="1">Cell envelope</location>
    </subcellularLocation>
</comment>
<accession>A0A3N1XT10</accession>
<feature type="domain" description="Periplasmic binding protein" evidence="5">
    <location>
        <begin position="41"/>
        <end position="297"/>
    </location>
</feature>
<dbReference type="OrthoDB" id="9814427at2"/>
<dbReference type="Pfam" id="PF13407">
    <property type="entry name" value="Peripla_BP_4"/>
    <property type="match status" value="1"/>
</dbReference>